<gene>
    <name evidence="2" type="ORF">PGT21_022779</name>
    <name evidence="3" type="ORF">PGTUg99_022139</name>
</gene>
<accession>A0A5B0NWA3</accession>
<evidence type="ECO:0000256" key="1">
    <source>
        <dbReference type="SAM" id="MobiDB-lite"/>
    </source>
</evidence>
<feature type="compositionally biased region" description="Low complexity" evidence="1">
    <location>
        <begin position="45"/>
        <end position="55"/>
    </location>
</feature>
<dbReference type="OrthoDB" id="2496952at2759"/>
<evidence type="ECO:0000313" key="3">
    <source>
        <dbReference type="EMBL" id="KAA1092350.1"/>
    </source>
</evidence>
<feature type="compositionally biased region" description="Basic and acidic residues" evidence="1">
    <location>
        <begin position="1"/>
        <end position="27"/>
    </location>
</feature>
<dbReference type="PANTHER" id="PTHR33246:SF51">
    <property type="entry name" value="MYB_SANT-LIKE DOMAIN-CONTAINING PROTEIN"/>
    <property type="match status" value="1"/>
</dbReference>
<dbReference type="AlphaFoldDB" id="A0A5B0NWA3"/>
<dbReference type="EMBL" id="VSWC01000118">
    <property type="protein sequence ID" value="KAA1084264.1"/>
    <property type="molecule type" value="Genomic_DNA"/>
</dbReference>
<proteinExistence type="predicted"/>
<name>A0A5B0NWA3_PUCGR</name>
<dbReference type="Proteomes" id="UP000324748">
    <property type="component" value="Unassembled WGS sequence"/>
</dbReference>
<evidence type="ECO:0000313" key="2">
    <source>
        <dbReference type="EMBL" id="KAA1084264.1"/>
    </source>
</evidence>
<comment type="caution">
    <text evidence="3">The sequence shown here is derived from an EMBL/GenBank/DDBJ whole genome shotgun (WGS) entry which is preliminary data.</text>
</comment>
<feature type="region of interest" description="Disordered" evidence="1">
    <location>
        <begin position="1"/>
        <end position="55"/>
    </location>
</feature>
<dbReference type="EMBL" id="VDEP01000376">
    <property type="protein sequence ID" value="KAA1092350.1"/>
    <property type="molecule type" value="Genomic_DNA"/>
</dbReference>
<keyword evidence="4" id="KW-1185">Reference proteome</keyword>
<evidence type="ECO:0000313" key="5">
    <source>
        <dbReference type="Proteomes" id="UP000325313"/>
    </source>
</evidence>
<organism evidence="3 5">
    <name type="scientific">Puccinia graminis f. sp. tritici</name>
    <dbReference type="NCBI Taxonomy" id="56615"/>
    <lineage>
        <taxon>Eukaryota</taxon>
        <taxon>Fungi</taxon>
        <taxon>Dikarya</taxon>
        <taxon>Basidiomycota</taxon>
        <taxon>Pucciniomycotina</taxon>
        <taxon>Pucciniomycetes</taxon>
        <taxon>Pucciniales</taxon>
        <taxon>Pucciniaceae</taxon>
        <taxon>Puccinia</taxon>
    </lineage>
</organism>
<protein>
    <submittedName>
        <fullName evidence="3">Uncharacterized protein</fullName>
    </submittedName>
</protein>
<dbReference type="Proteomes" id="UP000325313">
    <property type="component" value="Unassembled WGS sequence"/>
</dbReference>
<sequence>MEEYRAELAKRKEEKRLDQEQARAEKGRKNRRSRGSQTPGGGGSQASHSSQSQSRGGCFASGYPLISGYPLLISAKLPNSAEIKSGYPDISGYPDAKRPPLSQSQLDLNAAFTIEDYELICSYLEVPDNYSKLYGSGNQTDVGPRPLTKTAAYEMFAIYMNSNCNKQYKLTGAQLRQLLD</sequence>
<evidence type="ECO:0000313" key="4">
    <source>
        <dbReference type="Proteomes" id="UP000324748"/>
    </source>
</evidence>
<dbReference type="PANTHER" id="PTHR33246">
    <property type="entry name" value="CCHC-TYPE DOMAIN-CONTAINING PROTEIN"/>
    <property type="match status" value="1"/>
</dbReference>
<reference evidence="4 5" key="1">
    <citation type="submission" date="2019-05" db="EMBL/GenBank/DDBJ databases">
        <title>Emergence of the Ug99 lineage of the wheat stem rust pathogen through somatic hybridization.</title>
        <authorList>
            <person name="Li F."/>
            <person name="Upadhyaya N.M."/>
            <person name="Sperschneider J."/>
            <person name="Matny O."/>
            <person name="Nguyen-Phuc H."/>
            <person name="Mago R."/>
            <person name="Raley C."/>
            <person name="Miller M.E."/>
            <person name="Silverstein K.A.T."/>
            <person name="Henningsen E."/>
            <person name="Hirsch C.D."/>
            <person name="Visser B."/>
            <person name="Pretorius Z.A."/>
            <person name="Steffenson B.J."/>
            <person name="Schwessinger B."/>
            <person name="Dodds P.N."/>
            <person name="Figueroa M."/>
        </authorList>
    </citation>
    <scope>NUCLEOTIDE SEQUENCE [LARGE SCALE GENOMIC DNA]</scope>
    <source>
        <strain evidence="2">21-0</strain>
        <strain evidence="3 5">Ug99</strain>
    </source>
</reference>